<reference evidence="1" key="1">
    <citation type="submission" date="2013-04" db="EMBL/GenBank/DDBJ databases">
        <authorList>
            <person name="Qu J."/>
            <person name="Murali S.C."/>
            <person name="Bandaranaike D."/>
            <person name="Bellair M."/>
            <person name="Blankenburg K."/>
            <person name="Chao H."/>
            <person name="Dinh H."/>
            <person name="Doddapaneni H."/>
            <person name="Downs B."/>
            <person name="Dugan-Rocha S."/>
            <person name="Elkadiri S."/>
            <person name="Gnanaolivu R.D."/>
            <person name="Hernandez B."/>
            <person name="Javaid M."/>
            <person name="Jayaseelan J.C."/>
            <person name="Lee S."/>
            <person name="Li M."/>
            <person name="Ming W."/>
            <person name="Munidasa M."/>
            <person name="Muniz J."/>
            <person name="Nguyen L."/>
            <person name="Ongeri F."/>
            <person name="Osuji N."/>
            <person name="Pu L.-L."/>
            <person name="Puazo M."/>
            <person name="Qu C."/>
            <person name="Quiroz J."/>
            <person name="Raj R."/>
            <person name="Weissenberger G."/>
            <person name="Xin Y."/>
            <person name="Zou X."/>
            <person name="Han Y."/>
            <person name="Richards S."/>
            <person name="Worley K."/>
            <person name="Muzny D."/>
            <person name="Gibbs R."/>
        </authorList>
    </citation>
    <scope>NUCLEOTIDE SEQUENCE</scope>
    <source>
        <strain evidence="1">Sampled in the wild</strain>
    </source>
</reference>
<dbReference type="Proteomes" id="UP000792457">
    <property type="component" value="Unassembled WGS sequence"/>
</dbReference>
<name>A0A8K0K7W0_LADFU</name>
<protein>
    <submittedName>
        <fullName evidence="1">Uncharacterized protein</fullName>
    </submittedName>
</protein>
<comment type="caution">
    <text evidence="1">The sequence shown here is derived from an EMBL/GenBank/DDBJ whole genome shotgun (WGS) entry which is preliminary data.</text>
</comment>
<accession>A0A8K0K7W0</accession>
<proteinExistence type="predicted"/>
<dbReference type="AlphaFoldDB" id="A0A8K0K7W0"/>
<keyword evidence="2" id="KW-1185">Reference proteome</keyword>
<reference evidence="1" key="2">
    <citation type="submission" date="2017-10" db="EMBL/GenBank/DDBJ databases">
        <title>Ladona fulva Genome sequencing and assembly.</title>
        <authorList>
            <person name="Murali S."/>
            <person name="Richards S."/>
            <person name="Bandaranaike D."/>
            <person name="Bellair M."/>
            <person name="Blankenburg K."/>
            <person name="Chao H."/>
            <person name="Dinh H."/>
            <person name="Doddapaneni H."/>
            <person name="Dugan-Rocha S."/>
            <person name="Elkadiri S."/>
            <person name="Gnanaolivu R."/>
            <person name="Hernandez B."/>
            <person name="Skinner E."/>
            <person name="Javaid M."/>
            <person name="Lee S."/>
            <person name="Li M."/>
            <person name="Ming W."/>
            <person name="Munidasa M."/>
            <person name="Muniz J."/>
            <person name="Nguyen L."/>
            <person name="Hughes D."/>
            <person name="Osuji N."/>
            <person name="Pu L.-L."/>
            <person name="Puazo M."/>
            <person name="Qu C."/>
            <person name="Quiroz J."/>
            <person name="Raj R."/>
            <person name="Weissenberger G."/>
            <person name="Xin Y."/>
            <person name="Zou X."/>
            <person name="Han Y."/>
            <person name="Worley K."/>
            <person name="Muzny D."/>
            <person name="Gibbs R."/>
        </authorList>
    </citation>
    <scope>NUCLEOTIDE SEQUENCE</scope>
    <source>
        <strain evidence="1">Sampled in the wild</strain>
    </source>
</reference>
<organism evidence="1 2">
    <name type="scientific">Ladona fulva</name>
    <name type="common">Scarce chaser dragonfly</name>
    <name type="synonym">Libellula fulva</name>
    <dbReference type="NCBI Taxonomy" id="123851"/>
    <lineage>
        <taxon>Eukaryota</taxon>
        <taxon>Metazoa</taxon>
        <taxon>Ecdysozoa</taxon>
        <taxon>Arthropoda</taxon>
        <taxon>Hexapoda</taxon>
        <taxon>Insecta</taxon>
        <taxon>Pterygota</taxon>
        <taxon>Palaeoptera</taxon>
        <taxon>Odonata</taxon>
        <taxon>Epiprocta</taxon>
        <taxon>Anisoptera</taxon>
        <taxon>Libelluloidea</taxon>
        <taxon>Libellulidae</taxon>
        <taxon>Ladona</taxon>
    </lineage>
</organism>
<dbReference type="EMBL" id="KZ308461">
    <property type="protein sequence ID" value="KAG8230041.1"/>
    <property type="molecule type" value="Genomic_DNA"/>
</dbReference>
<evidence type="ECO:0000313" key="2">
    <source>
        <dbReference type="Proteomes" id="UP000792457"/>
    </source>
</evidence>
<sequence>MIAEGVIQDDLRSPTKLMLTFLQLLVVCMYQTRPYSNFLAYELHHHREVVPTTLRKDHTPDSEVKTVTLFLFYFTVSLRAILLEMASSSKRSTKHVSEEDIDKILEELEDSDYNEDSDDTYVNSDMSSIVENPPDRKLFKTQPVLQYFKEKFSSTYIPKPKIVVDDVMTAV</sequence>
<evidence type="ECO:0000313" key="1">
    <source>
        <dbReference type="EMBL" id="KAG8230041.1"/>
    </source>
</evidence>
<gene>
    <name evidence="1" type="ORF">J437_LFUL000877</name>
</gene>